<evidence type="ECO:0000259" key="3">
    <source>
        <dbReference type="PROSITE" id="PS50983"/>
    </source>
</evidence>
<dbReference type="PROSITE" id="PS50983">
    <property type="entry name" value="FE_B12_PBP"/>
    <property type="match status" value="1"/>
</dbReference>
<dbReference type="EMBL" id="FNHB01000002">
    <property type="protein sequence ID" value="SDM15985.1"/>
    <property type="molecule type" value="Genomic_DNA"/>
</dbReference>
<dbReference type="PANTHER" id="PTHR30535:SF34">
    <property type="entry name" value="MOLYBDATE-BINDING PROTEIN MOLA"/>
    <property type="match status" value="1"/>
</dbReference>
<feature type="signal peptide" evidence="2">
    <location>
        <begin position="1"/>
        <end position="17"/>
    </location>
</feature>
<dbReference type="PROSITE" id="PS51257">
    <property type="entry name" value="PROKAR_LIPOPROTEIN"/>
    <property type="match status" value="1"/>
</dbReference>
<dbReference type="STRING" id="146817.SAMN04488502_102354"/>
<evidence type="ECO:0000256" key="1">
    <source>
        <dbReference type="ARBA" id="ARBA00008814"/>
    </source>
</evidence>
<evidence type="ECO:0000313" key="4">
    <source>
        <dbReference type="EMBL" id="SDM15985.1"/>
    </source>
</evidence>
<keyword evidence="5" id="KW-1185">Reference proteome</keyword>
<organism evidence="4 5">
    <name type="scientific">Dendrosporobacter quercicolus</name>
    <dbReference type="NCBI Taxonomy" id="146817"/>
    <lineage>
        <taxon>Bacteria</taxon>
        <taxon>Bacillati</taxon>
        <taxon>Bacillota</taxon>
        <taxon>Negativicutes</taxon>
        <taxon>Selenomonadales</taxon>
        <taxon>Sporomusaceae</taxon>
        <taxon>Dendrosporobacter</taxon>
    </lineage>
</organism>
<feature type="domain" description="Fe/B12 periplasmic-binding" evidence="3">
    <location>
        <begin position="60"/>
        <end position="320"/>
    </location>
</feature>
<proteinExistence type="inferred from homology"/>
<accession>A0A1G9R0J3</accession>
<dbReference type="Pfam" id="PF01497">
    <property type="entry name" value="Peripla_BP_2"/>
    <property type="match status" value="1"/>
</dbReference>
<dbReference type="RefSeq" id="WP_245698066.1">
    <property type="nucleotide sequence ID" value="NZ_FNHB01000002.1"/>
</dbReference>
<evidence type="ECO:0000313" key="5">
    <source>
        <dbReference type="Proteomes" id="UP000214880"/>
    </source>
</evidence>
<dbReference type="Proteomes" id="UP000214880">
    <property type="component" value="Unassembled WGS sequence"/>
</dbReference>
<dbReference type="Gene3D" id="3.40.50.1980">
    <property type="entry name" value="Nitrogenase molybdenum iron protein domain"/>
    <property type="match status" value="2"/>
</dbReference>
<dbReference type="InterPro" id="IPR050902">
    <property type="entry name" value="ABC_Transporter_SBP"/>
</dbReference>
<dbReference type="GO" id="GO:0071281">
    <property type="term" value="P:cellular response to iron ion"/>
    <property type="evidence" value="ECO:0007669"/>
    <property type="project" value="TreeGrafter"/>
</dbReference>
<protein>
    <submittedName>
        <fullName evidence="4">Iron complex transport system substrate-binding protein</fullName>
    </submittedName>
</protein>
<reference evidence="4 5" key="1">
    <citation type="submission" date="2016-10" db="EMBL/GenBank/DDBJ databases">
        <authorList>
            <person name="de Groot N.N."/>
        </authorList>
    </citation>
    <scope>NUCLEOTIDE SEQUENCE [LARGE SCALE GENOMIC DNA]</scope>
    <source>
        <strain evidence="4 5">DSM 1736</strain>
    </source>
</reference>
<gene>
    <name evidence="4" type="ORF">SAMN04488502_102354</name>
</gene>
<feature type="chain" id="PRO_5011655645" evidence="2">
    <location>
        <begin position="18"/>
        <end position="325"/>
    </location>
</feature>
<keyword evidence="2" id="KW-0732">Signal</keyword>
<dbReference type="AlphaFoldDB" id="A0A1G9R0J3"/>
<dbReference type="InterPro" id="IPR002491">
    <property type="entry name" value="ABC_transptr_periplasmic_BD"/>
</dbReference>
<sequence length="325" mass="35016">MLVTKFTKLLVVGLALAAVLTGCGRSPAPETGGNRTASPPFLSLTDDVGRAVALPRQPEKIIVLSASFLDLLSAVDGKVIGRPSSKTGEIPAAAQSAEEIGYVYNINIEKVVALQPDLVIAYQGIHEKLLPILESNQIPVMMVRMRTYQDVVDKLKLFGRIAGSGGKGEALAGQLEEQRAALLDKVPERAVKVAILHATAKNVTVELENSIAGSIAQQLRLRNVATGSRPLESDPDATPYSLEKLVEADPDMIFVVTMGQAEDIEKRMKADVESNPAWSALAAVQNKQVFFLPQELFLLNPGLKYPQAVEYMARLAYPEAFADGQ</sequence>
<dbReference type="SUPFAM" id="SSF53807">
    <property type="entry name" value="Helical backbone' metal receptor"/>
    <property type="match status" value="1"/>
</dbReference>
<dbReference type="PANTHER" id="PTHR30535">
    <property type="entry name" value="VITAMIN B12-BINDING PROTEIN"/>
    <property type="match status" value="1"/>
</dbReference>
<evidence type="ECO:0000256" key="2">
    <source>
        <dbReference type="SAM" id="SignalP"/>
    </source>
</evidence>
<comment type="similarity">
    <text evidence="1">Belongs to the bacterial solute-binding protein 8 family.</text>
</comment>
<name>A0A1G9R0J3_9FIRM</name>